<keyword evidence="4 11" id="KW-0479">Metal-binding</keyword>
<evidence type="ECO:0000313" key="13">
    <source>
        <dbReference type="EMBL" id="PXY36552.1"/>
    </source>
</evidence>
<evidence type="ECO:0000256" key="8">
    <source>
        <dbReference type="ARBA" id="ARBA00049164"/>
    </source>
</evidence>
<dbReference type="GO" id="GO:0004022">
    <property type="term" value="F:alcohol dehydrogenase (NAD+) activity"/>
    <property type="evidence" value="ECO:0007669"/>
    <property type="project" value="UniProtKB-EC"/>
</dbReference>
<evidence type="ECO:0000256" key="5">
    <source>
        <dbReference type="ARBA" id="ARBA00022833"/>
    </source>
</evidence>
<keyword evidence="7" id="KW-0520">NAD</keyword>
<dbReference type="EMBL" id="MASU01000005">
    <property type="protein sequence ID" value="PXY36552.1"/>
    <property type="molecule type" value="Genomic_DNA"/>
</dbReference>
<dbReference type="CDD" id="cd08298">
    <property type="entry name" value="CAD2"/>
    <property type="match status" value="1"/>
</dbReference>
<proteinExistence type="inferred from homology"/>
<comment type="similarity">
    <text evidence="2 11">Belongs to the zinc-containing alcohol dehydrogenase family.</text>
</comment>
<dbReference type="InterPro" id="IPR013149">
    <property type="entry name" value="ADH-like_C"/>
</dbReference>
<dbReference type="InterPro" id="IPR011032">
    <property type="entry name" value="GroES-like_sf"/>
</dbReference>
<evidence type="ECO:0000256" key="11">
    <source>
        <dbReference type="RuleBase" id="RU361277"/>
    </source>
</evidence>
<evidence type="ECO:0000256" key="2">
    <source>
        <dbReference type="ARBA" id="ARBA00008072"/>
    </source>
</evidence>
<comment type="catalytic activity">
    <reaction evidence="9">
        <text>a primary alcohol + NAD(+) = an aldehyde + NADH + H(+)</text>
        <dbReference type="Rhea" id="RHEA:10736"/>
        <dbReference type="ChEBI" id="CHEBI:15378"/>
        <dbReference type="ChEBI" id="CHEBI:15734"/>
        <dbReference type="ChEBI" id="CHEBI:17478"/>
        <dbReference type="ChEBI" id="CHEBI:57540"/>
        <dbReference type="ChEBI" id="CHEBI:57945"/>
        <dbReference type="EC" id="1.1.1.1"/>
    </reaction>
</comment>
<dbReference type="Gene3D" id="3.90.180.10">
    <property type="entry name" value="Medium-chain alcohol dehydrogenases, catalytic domain"/>
    <property type="match status" value="1"/>
</dbReference>
<keyword evidence="14" id="KW-1185">Reference proteome</keyword>
<name>A0A318LPS5_9PSEU</name>
<evidence type="ECO:0000259" key="12">
    <source>
        <dbReference type="SMART" id="SM00829"/>
    </source>
</evidence>
<dbReference type="Gene3D" id="3.40.50.720">
    <property type="entry name" value="NAD(P)-binding Rossmann-like Domain"/>
    <property type="match status" value="1"/>
</dbReference>
<dbReference type="OrthoDB" id="3567264at2"/>
<dbReference type="InterPro" id="IPR002328">
    <property type="entry name" value="ADH_Zn_CS"/>
</dbReference>
<reference evidence="13 14" key="1">
    <citation type="submission" date="2016-07" db="EMBL/GenBank/DDBJ databases">
        <title>Draft genome sequence of Prauserella sp. YIM 121212, isolated from alkaline soil.</title>
        <authorList>
            <person name="Ruckert C."/>
            <person name="Albersmeier A."/>
            <person name="Jiang C.-L."/>
            <person name="Jiang Y."/>
            <person name="Kalinowski J."/>
            <person name="Schneider O."/>
            <person name="Winkler A."/>
            <person name="Zotchev S.B."/>
        </authorList>
    </citation>
    <scope>NUCLEOTIDE SEQUENCE [LARGE SCALE GENOMIC DNA]</scope>
    <source>
        <strain evidence="13 14">YIM 121212</strain>
    </source>
</reference>
<dbReference type="SMART" id="SM00829">
    <property type="entry name" value="PKS_ER"/>
    <property type="match status" value="1"/>
</dbReference>
<accession>A0A318LPS5</accession>
<keyword evidence="6" id="KW-0560">Oxidoreductase</keyword>
<evidence type="ECO:0000256" key="9">
    <source>
        <dbReference type="ARBA" id="ARBA00049243"/>
    </source>
</evidence>
<evidence type="ECO:0000256" key="3">
    <source>
        <dbReference type="ARBA" id="ARBA00013190"/>
    </source>
</evidence>
<comment type="caution">
    <text evidence="13">The sequence shown here is derived from an EMBL/GenBank/DDBJ whole genome shotgun (WGS) entry which is preliminary data.</text>
</comment>
<dbReference type="RefSeq" id="WP_110337365.1">
    <property type="nucleotide sequence ID" value="NZ_MASU01000005.1"/>
</dbReference>
<dbReference type="InterPro" id="IPR013154">
    <property type="entry name" value="ADH-like_N"/>
</dbReference>
<dbReference type="InterPro" id="IPR020843">
    <property type="entry name" value="ER"/>
</dbReference>
<dbReference type="PANTHER" id="PTHR42940:SF8">
    <property type="entry name" value="VACUOLAR PROTEIN SORTING-ASSOCIATED PROTEIN 11"/>
    <property type="match status" value="1"/>
</dbReference>
<dbReference type="InterPro" id="IPR036291">
    <property type="entry name" value="NAD(P)-bd_dom_sf"/>
</dbReference>
<dbReference type="PROSITE" id="PS00059">
    <property type="entry name" value="ADH_ZINC"/>
    <property type="match status" value="1"/>
</dbReference>
<evidence type="ECO:0000256" key="1">
    <source>
        <dbReference type="ARBA" id="ARBA00001947"/>
    </source>
</evidence>
<evidence type="ECO:0000256" key="10">
    <source>
        <dbReference type="ARBA" id="ARBA00068251"/>
    </source>
</evidence>
<dbReference type="PANTHER" id="PTHR42940">
    <property type="entry name" value="ALCOHOL DEHYDROGENASE 1-RELATED"/>
    <property type="match status" value="1"/>
</dbReference>
<dbReference type="Proteomes" id="UP000247892">
    <property type="component" value="Unassembled WGS sequence"/>
</dbReference>
<dbReference type="SUPFAM" id="SSF50129">
    <property type="entry name" value="GroES-like"/>
    <property type="match status" value="1"/>
</dbReference>
<dbReference type="GO" id="GO:0005737">
    <property type="term" value="C:cytoplasm"/>
    <property type="evidence" value="ECO:0007669"/>
    <property type="project" value="TreeGrafter"/>
</dbReference>
<sequence length="332" mass="35029">MLAWRVCRPSTAPYPGFEAREEPTPRPERGELLVRVRACGVCRTDLHVVEGDLPPHRPGVIPGHEVVGEVVDIAEGATGFAPGDLVGVAWLRGTCGRCRYCRRGAENLCPLSTYTGWDTDGGYARFVTAPAAYTHRLPSGYTDAELAPLLCAGIIGYRALKRAELPDAGRLGIYGFGASAHLAAQVALARGATVHVLTRSARARELALKLGASSVGGATDPPPEPLDAAILFAPVGTLVPAALAALDRGGTLAVAGIHLTDIPVLGYQRHLFQERQLRSVTANTRADAREFLAIAAQHPLTVVTTPYPLDHADRALADLAADRVDGAAVLLP</sequence>
<dbReference type="Pfam" id="PF00107">
    <property type="entry name" value="ADH_zinc_N"/>
    <property type="match status" value="1"/>
</dbReference>
<feature type="domain" description="Enoyl reductase (ER)" evidence="12">
    <location>
        <begin position="16"/>
        <end position="330"/>
    </location>
</feature>
<evidence type="ECO:0000256" key="7">
    <source>
        <dbReference type="ARBA" id="ARBA00023027"/>
    </source>
</evidence>
<evidence type="ECO:0000256" key="4">
    <source>
        <dbReference type="ARBA" id="ARBA00022723"/>
    </source>
</evidence>
<dbReference type="AlphaFoldDB" id="A0A318LPS5"/>
<comment type="cofactor">
    <cofactor evidence="1 11">
        <name>Zn(2+)</name>
        <dbReference type="ChEBI" id="CHEBI:29105"/>
    </cofactor>
</comment>
<evidence type="ECO:0000313" key="14">
    <source>
        <dbReference type="Proteomes" id="UP000247892"/>
    </source>
</evidence>
<dbReference type="Pfam" id="PF08240">
    <property type="entry name" value="ADH_N"/>
    <property type="match status" value="1"/>
</dbReference>
<evidence type="ECO:0000256" key="6">
    <source>
        <dbReference type="ARBA" id="ARBA00023002"/>
    </source>
</evidence>
<comment type="catalytic activity">
    <reaction evidence="8">
        <text>a secondary alcohol + NAD(+) = a ketone + NADH + H(+)</text>
        <dbReference type="Rhea" id="RHEA:10740"/>
        <dbReference type="ChEBI" id="CHEBI:15378"/>
        <dbReference type="ChEBI" id="CHEBI:17087"/>
        <dbReference type="ChEBI" id="CHEBI:35681"/>
        <dbReference type="ChEBI" id="CHEBI:57540"/>
        <dbReference type="ChEBI" id="CHEBI:57945"/>
        <dbReference type="EC" id="1.1.1.1"/>
    </reaction>
</comment>
<dbReference type="FunFam" id="3.40.50.720:FF:000275">
    <property type="entry name" value="Alcohol dehydrogenase AdhA"/>
    <property type="match status" value="1"/>
</dbReference>
<organism evidence="13 14">
    <name type="scientific">Prauserella flavalba</name>
    <dbReference type="NCBI Taxonomy" id="1477506"/>
    <lineage>
        <taxon>Bacteria</taxon>
        <taxon>Bacillati</taxon>
        <taxon>Actinomycetota</taxon>
        <taxon>Actinomycetes</taxon>
        <taxon>Pseudonocardiales</taxon>
        <taxon>Pseudonocardiaceae</taxon>
        <taxon>Prauserella</taxon>
    </lineage>
</organism>
<dbReference type="NCBIfam" id="TIGR02822">
    <property type="entry name" value="adh_fam_2"/>
    <property type="match status" value="1"/>
</dbReference>
<dbReference type="EC" id="1.1.1.1" evidence="3"/>
<dbReference type="GO" id="GO:0008270">
    <property type="term" value="F:zinc ion binding"/>
    <property type="evidence" value="ECO:0007669"/>
    <property type="project" value="InterPro"/>
</dbReference>
<gene>
    <name evidence="13" type="ORF">BA062_14320</name>
</gene>
<dbReference type="SUPFAM" id="SSF51735">
    <property type="entry name" value="NAD(P)-binding Rossmann-fold domains"/>
    <property type="match status" value="1"/>
</dbReference>
<dbReference type="InterPro" id="IPR014187">
    <property type="entry name" value="ADH_Zn_typ-2"/>
</dbReference>
<keyword evidence="5 11" id="KW-0862">Zinc</keyword>
<protein>
    <recommendedName>
        <fullName evidence="10">Probable alcohol dehydrogenase AdhA</fullName>
        <ecNumber evidence="3">1.1.1.1</ecNumber>
    </recommendedName>
</protein>